<name>A0A6L2NUP1_TANCI</name>
<dbReference type="AlphaFoldDB" id="A0A6L2NUP1"/>
<organism evidence="1">
    <name type="scientific">Tanacetum cinerariifolium</name>
    <name type="common">Dalmatian daisy</name>
    <name type="synonym">Chrysanthemum cinerariifolium</name>
    <dbReference type="NCBI Taxonomy" id="118510"/>
    <lineage>
        <taxon>Eukaryota</taxon>
        <taxon>Viridiplantae</taxon>
        <taxon>Streptophyta</taxon>
        <taxon>Embryophyta</taxon>
        <taxon>Tracheophyta</taxon>
        <taxon>Spermatophyta</taxon>
        <taxon>Magnoliopsida</taxon>
        <taxon>eudicotyledons</taxon>
        <taxon>Gunneridae</taxon>
        <taxon>Pentapetalae</taxon>
        <taxon>asterids</taxon>
        <taxon>campanulids</taxon>
        <taxon>Asterales</taxon>
        <taxon>Asteraceae</taxon>
        <taxon>Asteroideae</taxon>
        <taxon>Anthemideae</taxon>
        <taxon>Anthemidinae</taxon>
        <taxon>Tanacetum</taxon>
    </lineage>
</organism>
<sequence length="251" mass="28650">MVFILGEWLDDGIDTWLFVSMRLMSEGIDEKGLKFILYLYAEWGVKVRRTRIDRNLKISRKTIEETEIFISQSLDDMITGRKDDSSKNTYSKLLGRDSEFSSPVIAMNSSNSEKISSSRGVPSIEEVNIKDHSFNSNSKIELFLFNSNNCISSVKKGSSQDERKFAIFFNFENNEISRNGLRVLRDTFAYKEYGIRLMLAPRSAKALHEKVLKLHGIRKLPESSSFGGTLFWIIVELSSLKKAAEICSNLC</sequence>
<gene>
    <name evidence="1" type="ORF">Tci_061804</name>
</gene>
<dbReference type="EMBL" id="BKCJ010010046">
    <property type="protein sequence ID" value="GEU89826.1"/>
    <property type="molecule type" value="Genomic_DNA"/>
</dbReference>
<accession>A0A6L2NUP1</accession>
<comment type="caution">
    <text evidence="1">The sequence shown here is derived from an EMBL/GenBank/DDBJ whole genome shotgun (WGS) entry which is preliminary data.</text>
</comment>
<reference evidence="1" key="1">
    <citation type="journal article" date="2019" name="Sci. Rep.">
        <title>Draft genome of Tanacetum cinerariifolium, the natural source of mosquito coil.</title>
        <authorList>
            <person name="Yamashiro T."/>
            <person name="Shiraishi A."/>
            <person name="Satake H."/>
            <person name="Nakayama K."/>
        </authorList>
    </citation>
    <scope>NUCLEOTIDE SEQUENCE</scope>
</reference>
<proteinExistence type="predicted"/>
<protein>
    <submittedName>
        <fullName evidence="1">Uncharacterized protein</fullName>
    </submittedName>
</protein>
<evidence type="ECO:0000313" key="1">
    <source>
        <dbReference type="EMBL" id="GEU89826.1"/>
    </source>
</evidence>